<sequence>MFYSAQSRPQNRFASFFKSDLDPVDIVSENFGKVTSSYKHIGKSRVSTSHALFPVGTRTLVSYIKFRPRFDIESFPRAAPRPQRGRSWGPVPSFGRNSEPVVMGGRLLIFVNLILLSRCMDQLHIAYEWKQMDYQFPTPEIRQQARDSKEFIPENNIPMGLERYGDRLFITVPRWRSGVPASLTYVNLNDSSTTSPKLSPYPNWAAHTAGGDGKPPEIISPFRVRADSCGRLWVLDNGKMGNLESNVTKYPPAIIVYDLKTDNLLRKYVLPADQVKKDSGFANIAVEVLSCSNTYVYAADLGKPAIVVYSWAQNESWRITHHYFYPDPLACDYNVKGYNFSWTDAIFGLSISAPEDEYSTLYFHPMSSYSEFSVSTRYLRNQSIAEQNFEAFKHLGSRGPNAQSSVSFLDPKTGVLFYSLVNLNAVACWRTSNKEYSMKSQGRIYMNNITMVYPTDIKVDYNDTLWILSNRMPIWMYGKLDPNDVNFRVFSAPVLHAISHTACDITARSDIYDKFVSKVKNITSALGKPNSSQQLTVSRLILVIWACRIGQIGRHGTARLARGRHGAVRMSAKADDSGERAPPASIKDRCVECLKGPNLVRTVVVCGCIALVVQQKYKGGTGTGVGKLDPGTDPAFSHRIAESRGTIESEIRNEGVFLTYPKENLTRSVWPGRARTPTRARSGPPGPSFASTVIVLYLTVNRNIAQVCACAQPTYYILVTACVQKLMNKPITTHTHFDFNQTLLYPSVTFCREPPYKFDKMLVRMSLPTTFIFVKCALLLRATSTIFL</sequence>
<dbReference type="PANTHER" id="PTHR10009">
    <property type="entry name" value="PROTEIN YELLOW-RELATED"/>
    <property type="match status" value="1"/>
</dbReference>
<dbReference type="Pfam" id="PF03022">
    <property type="entry name" value="MRJP"/>
    <property type="match status" value="1"/>
</dbReference>
<protein>
    <submittedName>
        <fullName evidence="5">Protein yellow</fullName>
    </submittedName>
</protein>
<proteinExistence type="inferred from homology"/>
<name>A0A4C1VFC3_EUMVA</name>
<reference evidence="5 6" key="1">
    <citation type="journal article" date="2019" name="Commun. Biol.">
        <title>The bagworm genome reveals a unique fibroin gene that provides high tensile strength.</title>
        <authorList>
            <person name="Kono N."/>
            <person name="Nakamura H."/>
            <person name="Ohtoshi R."/>
            <person name="Tomita M."/>
            <person name="Numata K."/>
            <person name="Arakawa K."/>
        </authorList>
    </citation>
    <scope>NUCLEOTIDE SEQUENCE [LARGE SCALE GENOMIC DNA]</scope>
</reference>
<dbReference type="Proteomes" id="UP000299102">
    <property type="component" value="Unassembled WGS sequence"/>
</dbReference>
<dbReference type="AlphaFoldDB" id="A0A4C1VFC3"/>
<dbReference type="InterPro" id="IPR011042">
    <property type="entry name" value="6-blade_b-propeller_TolB-like"/>
</dbReference>
<comment type="similarity">
    <text evidence="2">Belongs to the major royal jelly protein family.</text>
</comment>
<dbReference type="PANTHER" id="PTHR10009:SF12">
    <property type="entry name" value="LD43175P"/>
    <property type="match status" value="1"/>
</dbReference>
<gene>
    <name evidence="5" type="ORF">EVAR_35238_1</name>
</gene>
<dbReference type="GO" id="GO:0005576">
    <property type="term" value="C:extracellular region"/>
    <property type="evidence" value="ECO:0007669"/>
    <property type="project" value="UniProtKB-SubCell"/>
</dbReference>
<dbReference type="SUPFAM" id="SSF101898">
    <property type="entry name" value="NHL repeat"/>
    <property type="match status" value="1"/>
</dbReference>
<keyword evidence="6" id="KW-1185">Reference proteome</keyword>
<evidence type="ECO:0000256" key="2">
    <source>
        <dbReference type="ARBA" id="ARBA00009127"/>
    </source>
</evidence>
<comment type="caution">
    <text evidence="5">The sequence shown here is derived from an EMBL/GenBank/DDBJ whole genome shotgun (WGS) entry which is preliminary data.</text>
</comment>
<organism evidence="5 6">
    <name type="scientific">Eumeta variegata</name>
    <name type="common">Bagworm moth</name>
    <name type="synonym">Eumeta japonica</name>
    <dbReference type="NCBI Taxonomy" id="151549"/>
    <lineage>
        <taxon>Eukaryota</taxon>
        <taxon>Metazoa</taxon>
        <taxon>Ecdysozoa</taxon>
        <taxon>Arthropoda</taxon>
        <taxon>Hexapoda</taxon>
        <taxon>Insecta</taxon>
        <taxon>Pterygota</taxon>
        <taxon>Neoptera</taxon>
        <taxon>Endopterygota</taxon>
        <taxon>Lepidoptera</taxon>
        <taxon>Glossata</taxon>
        <taxon>Ditrysia</taxon>
        <taxon>Tineoidea</taxon>
        <taxon>Psychidae</taxon>
        <taxon>Oiketicinae</taxon>
        <taxon>Eumeta</taxon>
    </lineage>
</organism>
<dbReference type="PRINTS" id="PR01366">
    <property type="entry name" value="ROYALJELLY"/>
</dbReference>
<evidence type="ECO:0000313" key="6">
    <source>
        <dbReference type="Proteomes" id="UP000299102"/>
    </source>
</evidence>
<dbReference type="Gene3D" id="2.120.10.30">
    <property type="entry name" value="TolB, C-terminal domain"/>
    <property type="match status" value="1"/>
</dbReference>
<evidence type="ECO:0000256" key="4">
    <source>
        <dbReference type="ARBA" id="ARBA00022729"/>
    </source>
</evidence>
<keyword evidence="3" id="KW-0964">Secreted</keyword>
<evidence type="ECO:0000256" key="1">
    <source>
        <dbReference type="ARBA" id="ARBA00004613"/>
    </source>
</evidence>
<dbReference type="STRING" id="151549.A0A4C1VFC3"/>
<evidence type="ECO:0000313" key="5">
    <source>
        <dbReference type="EMBL" id="GBP36654.1"/>
    </source>
</evidence>
<dbReference type="OrthoDB" id="7776143at2759"/>
<dbReference type="EMBL" id="BGZK01000321">
    <property type="protein sequence ID" value="GBP36654.1"/>
    <property type="molecule type" value="Genomic_DNA"/>
</dbReference>
<keyword evidence="4" id="KW-0732">Signal</keyword>
<accession>A0A4C1VFC3</accession>
<comment type="subcellular location">
    <subcellularLocation>
        <location evidence="1">Secreted</location>
    </subcellularLocation>
</comment>
<dbReference type="InterPro" id="IPR017996">
    <property type="entry name" value="MRJP/yellow-related"/>
</dbReference>
<evidence type="ECO:0000256" key="3">
    <source>
        <dbReference type="ARBA" id="ARBA00022525"/>
    </source>
</evidence>